<dbReference type="Pfam" id="PF03995">
    <property type="entry name" value="Inhibitor_I36"/>
    <property type="match status" value="1"/>
</dbReference>
<dbReference type="PANTHER" id="PTHR24346">
    <property type="entry name" value="MAP/MICROTUBULE AFFINITY-REGULATING KINASE"/>
    <property type="match status" value="1"/>
</dbReference>
<dbReference type="CDD" id="cd14014">
    <property type="entry name" value="STKc_PknB_like"/>
    <property type="match status" value="1"/>
</dbReference>
<keyword evidence="2" id="KW-0067">ATP-binding</keyword>
<dbReference type="SUPFAM" id="SSF56112">
    <property type="entry name" value="Protein kinase-like (PK-like)"/>
    <property type="match status" value="1"/>
</dbReference>
<evidence type="ECO:0000256" key="1">
    <source>
        <dbReference type="ARBA" id="ARBA00022741"/>
    </source>
</evidence>
<evidence type="ECO:0000313" key="4">
    <source>
        <dbReference type="EMBL" id="MBK1787573.1"/>
    </source>
</evidence>
<evidence type="ECO:0000256" key="2">
    <source>
        <dbReference type="ARBA" id="ARBA00022840"/>
    </source>
</evidence>
<dbReference type="SMART" id="SM00220">
    <property type="entry name" value="S_TKc"/>
    <property type="match status" value="1"/>
</dbReference>
<dbReference type="InterPro" id="IPR000719">
    <property type="entry name" value="Prot_kinase_dom"/>
</dbReference>
<sequence>MSNAVTGLRIGRWEVCDVLARGSFSSVYAARRVTEDPEFPSVAALKILPGGTHTPRQAQHLRELVAGEVELLSRLRGNRLIRMYEVVTVDSPDCAELDGATAVVLELAEGSLDTLLAHTVRPVAGPALLAQVCDGLRHLHHAGWVHGDLKPANVLLMKDGTARLADFNLAAELSGTHAYGPAFATLDYTPPELVWSEVGEHGRTIRPSTDVWAFGVLAHLVLTGTLPLPGGTAAARRDATVRYGRGAEPLRLSPDLPEAWRPIVTDCLARTHEDRAAHDAASLLRRIEAITGGTPAPRLPRLRPLRWRRPALTTALVAAVLGATGMYALWDEEPSYGYHRCPAGSVCFFNGPNGTGEMCSWSGDDPDWLAGARVCGWTRNQPVRSIFNNNQERSERHDVAYYRGTGFVPAGHDTTRPSKRAGCTSVNQQGNLHGTYAPASHRWVERC</sequence>
<dbReference type="GO" id="GO:0004674">
    <property type="term" value="F:protein serine/threonine kinase activity"/>
    <property type="evidence" value="ECO:0007669"/>
    <property type="project" value="TreeGrafter"/>
</dbReference>
<dbReference type="Pfam" id="PF00069">
    <property type="entry name" value="Pkinase"/>
    <property type="match status" value="1"/>
</dbReference>
<dbReference type="GO" id="GO:0005524">
    <property type="term" value="F:ATP binding"/>
    <property type="evidence" value="ECO:0007669"/>
    <property type="project" value="UniProtKB-KW"/>
</dbReference>
<dbReference type="GO" id="GO:0005737">
    <property type="term" value="C:cytoplasm"/>
    <property type="evidence" value="ECO:0007669"/>
    <property type="project" value="TreeGrafter"/>
</dbReference>
<keyword evidence="5" id="KW-1185">Reference proteome</keyword>
<protein>
    <submittedName>
        <fullName evidence="4">Protein kinase</fullName>
    </submittedName>
</protein>
<gene>
    <name evidence="4" type="ORF">JHE00_24880</name>
</gene>
<comment type="caution">
    <text evidence="4">The sequence shown here is derived from an EMBL/GenBank/DDBJ whole genome shotgun (WGS) entry which is preliminary data.</text>
</comment>
<dbReference type="EMBL" id="JAENJH010000007">
    <property type="protein sequence ID" value="MBK1787573.1"/>
    <property type="molecule type" value="Genomic_DNA"/>
</dbReference>
<keyword evidence="1" id="KW-0547">Nucleotide-binding</keyword>
<name>A0A934V8B6_9PSEU</name>
<keyword evidence="4" id="KW-0808">Transferase</keyword>
<dbReference type="Proteomes" id="UP000635245">
    <property type="component" value="Unassembled WGS sequence"/>
</dbReference>
<evidence type="ECO:0000313" key="5">
    <source>
        <dbReference type="Proteomes" id="UP000635245"/>
    </source>
</evidence>
<dbReference type="Gene3D" id="1.10.510.10">
    <property type="entry name" value="Transferase(Phosphotransferase) domain 1"/>
    <property type="match status" value="1"/>
</dbReference>
<accession>A0A934V8B6</accession>
<keyword evidence="4" id="KW-0418">Kinase</keyword>
<dbReference type="InterPro" id="IPR011009">
    <property type="entry name" value="Kinase-like_dom_sf"/>
</dbReference>
<dbReference type="Gene3D" id="3.30.200.20">
    <property type="entry name" value="Phosphorylase Kinase, domain 1"/>
    <property type="match status" value="1"/>
</dbReference>
<dbReference type="GO" id="GO:0035556">
    <property type="term" value="P:intracellular signal transduction"/>
    <property type="evidence" value="ECO:0007669"/>
    <property type="project" value="TreeGrafter"/>
</dbReference>
<dbReference type="AlphaFoldDB" id="A0A934V8B6"/>
<evidence type="ECO:0000259" key="3">
    <source>
        <dbReference type="PROSITE" id="PS50011"/>
    </source>
</evidence>
<feature type="domain" description="Protein kinase" evidence="3">
    <location>
        <begin position="13"/>
        <end position="290"/>
    </location>
</feature>
<dbReference type="PANTHER" id="PTHR24346:SF30">
    <property type="entry name" value="MATERNAL EMBRYONIC LEUCINE ZIPPER KINASE"/>
    <property type="match status" value="1"/>
</dbReference>
<organism evidence="4 5">
    <name type="scientific">Prauserella cavernicola</name>
    <dbReference type="NCBI Taxonomy" id="2800127"/>
    <lineage>
        <taxon>Bacteria</taxon>
        <taxon>Bacillati</taxon>
        <taxon>Actinomycetota</taxon>
        <taxon>Actinomycetes</taxon>
        <taxon>Pseudonocardiales</taxon>
        <taxon>Pseudonocardiaceae</taxon>
        <taxon>Prauserella</taxon>
    </lineage>
</organism>
<dbReference type="PROSITE" id="PS50011">
    <property type="entry name" value="PROTEIN_KINASE_DOM"/>
    <property type="match status" value="1"/>
</dbReference>
<dbReference type="RefSeq" id="WP_200322339.1">
    <property type="nucleotide sequence ID" value="NZ_JAENJH010000007.1"/>
</dbReference>
<reference evidence="4" key="1">
    <citation type="submission" date="2020-12" db="EMBL/GenBank/DDBJ databases">
        <title>Prauserella sp. ASG 168, a novel actinomycete isolated from cave rock.</title>
        <authorList>
            <person name="Suriyachadkun C."/>
        </authorList>
    </citation>
    <scope>NUCLEOTIDE SEQUENCE</scope>
    <source>
        <strain evidence="4">ASG 168</strain>
    </source>
</reference>
<proteinExistence type="predicted"/>